<dbReference type="EMBL" id="KV407456">
    <property type="protein sequence ID" value="KZF24481.1"/>
    <property type="molecule type" value="Genomic_DNA"/>
</dbReference>
<evidence type="ECO:0000256" key="2">
    <source>
        <dbReference type="SAM" id="SignalP"/>
    </source>
</evidence>
<feature type="region of interest" description="Disordered" evidence="1">
    <location>
        <begin position="569"/>
        <end position="599"/>
    </location>
</feature>
<reference evidence="3 4" key="1">
    <citation type="journal article" date="2016" name="Fungal Biol.">
        <title>The genome of Xylona heveae provides a window into fungal endophytism.</title>
        <authorList>
            <person name="Gazis R."/>
            <person name="Kuo A."/>
            <person name="Riley R."/>
            <person name="LaButti K."/>
            <person name="Lipzen A."/>
            <person name="Lin J."/>
            <person name="Amirebrahimi M."/>
            <person name="Hesse C.N."/>
            <person name="Spatafora J.W."/>
            <person name="Henrissat B."/>
            <person name="Hainaut M."/>
            <person name="Grigoriev I.V."/>
            <person name="Hibbett D.S."/>
        </authorList>
    </citation>
    <scope>NUCLEOTIDE SEQUENCE [LARGE SCALE GENOMIC DNA]</scope>
    <source>
        <strain evidence="3 4">TC161</strain>
    </source>
</reference>
<dbReference type="Pfam" id="PF03663">
    <property type="entry name" value="Glyco_hydro_76"/>
    <property type="match status" value="1"/>
</dbReference>
<dbReference type="Gene3D" id="1.50.10.20">
    <property type="match status" value="1"/>
</dbReference>
<dbReference type="InterPro" id="IPR053169">
    <property type="entry name" value="MUG_Protein"/>
</dbReference>
<dbReference type="STRING" id="1328760.A0A165I6Z8"/>
<dbReference type="AlphaFoldDB" id="A0A165I6Z8"/>
<dbReference type="PANTHER" id="PTHR47791">
    <property type="entry name" value="MEIOTICALLY UP-REGULATED GENE 191 PROTEIN"/>
    <property type="match status" value="1"/>
</dbReference>
<keyword evidence="3" id="KW-0378">Hydrolase</keyword>
<sequence length="617" mass="68134">MVFKQPSAHRGRRRLTALLAVSFGVIASYAEGGESSRVVNFSDVVQDVKEIAPAGADSSSELQMLNQEQVSIILPASRKPEIVESEALDYQPHESFPEIDTVGTLSALIKAMDVMQSHFFELWQGTWPDAIDWTAAVMGTHVSAWLQTLSSTLSDDVLGSSAANAAALGDARAHENIINRYFTQIGAFYFGENAFSLRNQAYDDMLWVVLGWLHAIKFIYHHSSLHYQGQYSGPGSFNSTGWYGAQFIPSFAHRARVFYDLASQGWDTSLCGGGMIWSPYLTPYKNAITNELFISASVSMYLYFPGDNNPSPFASELPQGSPRPAKPHDPDYLNSAIDAYDWLKRSNMTNEKGLFVDGFHIRGWGHGSNRTGTGKCDVRNEMVYTYNQGVLLSGLRGLWEATGATSYLEDGHRLVRNVIVATGFQEPSGIENDGKWAGLGRNGILEDICDAAGSCSQNGQTFKGIFFHHLTLFCAPLPPEPEIPGISFAASKELRALHRRSCADYGPWIARNARAALGTRDKDGEFGMWWGHEASSEAESLPEGSVDYRNLGIPAEPLWQGTNGRFLQHQNPRPRSLKMENLRSQRDVNDRGRGRTVETQGGGVSVLRALWEIVESQ</sequence>
<protein>
    <submittedName>
        <fullName evidence="3">Glycoside hydrolase family 76 protein</fullName>
    </submittedName>
</protein>
<evidence type="ECO:0000313" key="3">
    <source>
        <dbReference type="EMBL" id="KZF24481.1"/>
    </source>
</evidence>
<dbReference type="GO" id="GO:0005975">
    <property type="term" value="P:carbohydrate metabolic process"/>
    <property type="evidence" value="ECO:0007669"/>
    <property type="project" value="InterPro"/>
</dbReference>
<feature type="chain" id="PRO_5007859120" evidence="2">
    <location>
        <begin position="33"/>
        <end position="617"/>
    </location>
</feature>
<dbReference type="InterPro" id="IPR008928">
    <property type="entry name" value="6-hairpin_glycosidase_sf"/>
</dbReference>
<organism evidence="3 4">
    <name type="scientific">Xylona heveae (strain CBS 132557 / TC161)</name>
    <dbReference type="NCBI Taxonomy" id="1328760"/>
    <lineage>
        <taxon>Eukaryota</taxon>
        <taxon>Fungi</taxon>
        <taxon>Dikarya</taxon>
        <taxon>Ascomycota</taxon>
        <taxon>Pezizomycotina</taxon>
        <taxon>Xylonomycetes</taxon>
        <taxon>Xylonales</taxon>
        <taxon>Xylonaceae</taxon>
        <taxon>Xylona</taxon>
    </lineage>
</organism>
<dbReference type="GO" id="GO:0016787">
    <property type="term" value="F:hydrolase activity"/>
    <property type="evidence" value="ECO:0007669"/>
    <property type="project" value="UniProtKB-KW"/>
</dbReference>
<accession>A0A165I6Z8</accession>
<evidence type="ECO:0000256" key="1">
    <source>
        <dbReference type="SAM" id="MobiDB-lite"/>
    </source>
</evidence>
<evidence type="ECO:0000313" key="4">
    <source>
        <dbReference type="Proteomes" id="UP000076632"/>
    </source>
</evidence>
<dbReference type="Proteomes" id="UP000076632">
    <property type="component" value="Unassembled WGS sequence"/>
</dbReference>
<proteinExistence type="predicted"/>
<keyword evidence="4" id="KW-1185">Reference proteome</keyword>
<dbReference type="PANTHER" id="PTHR47791:SF2">
    <property type="entry name" value="ENDO MANNANASE, GH76 FAMILY (EUROFUNG)"/>
    <property type="match status" value="1"/>
</dbReference>
<dbReference type="OMA" id="EPYKNAI"/>
<keyword evidence="2" id="KW-0732">Signal</keyword>
<dbReference type="InParanoid" id="A0A165I6Z8"/>
<dbReference type="GeneID" id="28897290"/>
<dbReference type="InterPro" id="IPR005198">
    <property type="entry name" value="Glyco_hydro_76"/>
</dbReference>
<dbReference type="SUPFAM" id="SSF48208">
    <property type="entry name" value="Six-hairpin glycosidases"/>
    <property type="match status" value="1"/>
</dbReference>
<feature type="compositionally biased region" description="Basic and acidic residues" evidence="1">
    <location>
        <begin position="577"/>
        <end position="596"/>
    </location>
</feature>
<dbReference type="OrthoDB" id="4104179at2759"/>
<gene>
    <name evidence="3" type="ORF">L228DRAFT_245420</name>
</gene>
<name>A0A165I6Z8_XYLHT</name>
<dbReference type="RefSeq" id="XP_018190036.1">
    <property type="nucleotide sequence ID" value="XM_018332153.1"/>
</dbReference>
<feature type="signal peptide" evidence="2">
    <location>
        <begin position="1"/>
        <end position="32"/>
    </location>
</feature>